<dbReference type="EMBL" id="FN667742">
    <property type="protein sequence ID" value="CBJ91050.1"/>
    <property type="molecule type" value="Genomic_DNA"/>
</dbReference>
<organism evidence="1 2">
    <name type="scientific">Xenorhabdus nematophila (strain ATCC 19061 / DSM 3370 / CCUG 14189 / LMG 1036 / NCIMB 9965 / AN6)</name>
    <dbReference type="NCBI Taxonomy" id="406817"/>
    <lineage>
        <taxon>Bacteria</taxon>
        <taxon>Pseudomonadati</taxon>
        <taxon>Pseudomonadota</taxon>
        <taxon>Gammaproteobacteria</taxon>
        <taxon>Enterobacterales</taxon>
        <taxon>Morganellaceae</taxon>
        <taxon>Xenorhabdus</taxon>
    </lineage>
</organism>
<dbReference type="HOGENOM" id="CLU_3413014_0_0_6"/>
<evidence type="ECO:0000313" key="2">
    <source>
        <dbReference type="Proteomes" id="UP000008075"/>
    </source>
</evidence>
<proteinExistence type="predicted"/>
<dbReference type="AlphaFoldDB" id="D3VJZ1"/>
<dbReference type="Proteomes" id="UP000008075">
    <property type="component" value="Chromosome"/>
</dbReference>
<name>D3VJZ1_XENNA</name>
<dbReference type="KEGG" id="xne:XNC1_2996"/>
<evidence type="ECO:0000313" key="1">
    <source>
        <dbReference type="EMBL" id="CBJ91050.1"/>
    </source>
</evidence>
<reference evidence="1 2" key="1">
    <citation type="journal article" date="2011" name="PLoS ONE">
        <title>The entomopathogenic bacterial endosymbionts xenorhabdus and photorhabdus: convergent lifestyles from divergent genomes.</title>
        <authorList>
            <person name="Chaston J.M."/>
            <person name="Suen G."/>
            <person name="Tucker S.L."/>
            <person name="Andersen A.W."/>
            <person name="Bhasin A."/>
            <person name="Bode E."/>
            <person name="Bode H.B."/>
            <person name="Brachmann A.O."/>
            <person name="Cowles C.E."/>
            <person name="Cowles K.N."/>
            <person name="Darby C."/>
            <person name="de Leon L."/>
            <person name="Drace K."/>
            <person name="Du Z."/>
            <person name="Givaudan A."/>
            <person name="Herbert Tran E.E."/>
            <person name="Jewell K.A."/>
            <person name="Knack J.J."/>
            <person name="Krasomil-Osterfeld K.C."/>
            <person name="Kukor R."/>
            <person name="Lanois A."/>
            <person name="Latreille P."/>
            <person name="Leimgruber N.K."/>
            <person name="Lipke C.M."/>
            <person name="Liu R."/>
            <person name="Lu X."/>
            <person name="Martens E.C."/>
            <person name="Marri P.R."/>
            <person name="Medigue C."/>
            <person name="Menard M.L."/>
            <person name="Miller N.M."/>
            <person name="Morales-Soto N."/>
            <person name="Norton S."/>
            <person name="Ogier J.C."/>
            <person name="Orchard S.S."/>
            <person name="Park D."/>
            <person name="Park Y."/>
            <person name="Qurollo B.A."/>
            <person name="Sugar D.R."/>
            <person name="Richards G.R."/>
            <person name="Rouy Z."/>
            <person name="Slominski B."/>
            <person name="Slominski K."/>
            <person name="Snyder H."/>
            <person name="Tjaden B.C."/>
            <person name="van der Hoeven R."/>
            <person name="Welch R.D."/>
            <person name="Wheeler C."/>
            <person name="Xiang B."/>
            <person name="Barbazuk B."/>
            <person name="Gaudriault S."/>
            <person name="Goodner B."/>
            <person name="Slater S.C."/>
            <person name="Forst S."/>
            <person name="Goldman B.S."/>
            <person name="Goodrich-Blair H."/>
        </authorList>
    </citation>
    <scope>NUCLEOTIDE SEQUENCE [LARGE SCALE GENOMIC DNA]</scope>
    <source>
        <strain evidence="2">ATCC 19061 / DSM 3370 / CCUG 14189 / LMG 1036 / NCIMB 9965 / AN6</strain>
    </source>
</reference>
<accession>D3VJZ1</accession>
<gene>
    <name evidence="1" type="ordered locus">XNC1_2996</name>
</gene>
<sequence>MKTYLVYVKFNSILMEMYRNIYNKISQL</sequence>
<keyword evidence="2" id="KW-1185">Reference proteome</keyword>
<protein>
    <submittedName>
        <fullName evidence="1">Uncharacterized protein</fullName>
    </submittedName>
</protein>